<evidence type="ECO:0000313" key="19">
    <source>
        <dbReference type="Proteomes" id="UP000228976"/>
    </source>
</evidence>
<feature type="compositionally biased region" description="Basic and acidic residues" evidence="16">
    <location>
        <begin position="82"/>
        <end position="91"/>
    </location>
</feature>
<comment type="catalytic activity">
    <reaction evidence="13">
        <text>Endonucleolytic cleavage of single-stranded RNA in A- and U-rich regions.</text>
        <dbReference type="EC" id="3.1.26.12"/>
    </reaction>
</comment>
<evidence type="ECO:0000256" key="14">
    <source>
        <dbReference type="ARBA" id="ARBA00066879"/>
    </source>
</evidence>
<keyword evidence="9" id="KW-0378">Hydrolase</keyword>
<evidence type="ECO:0000259" key="17">
    <source>
        <dbReference type="PROSITE" id="PS50126"/>
    </source>
</evidence>
<dbReference type="SMART" id="SM00316">
    <property type="entry name" value="S1"/>
    <property type="match status" value="1"/>
</dbReference>
<dbReference type="RefSeq" id="WP_244569558.1">
    <property type="nucleotide sequence ID" value="NZ_JACBYZ010000001.1"/>
</dbReference>
<dbReference type="InterPro" id="IPR019307">
    <property type="entry name" value="RNA-bd_AU-1/RNase_E/G"/>
</dbReference>
<evidence type="ECO:0000256" key="2">
    <source>
        <dbReference type="ARBA" id="ARBA00001947"/>
    </source>
</evidence>
<feature type="region of interest" description="Disordered" evidence="16">
    <location>
        <begin position="998"/>
        <end position="1052"/>
    </location>
</feature>
<dbReference type="GO" id="GO:0003723">
    <property type="term" value="F:RNA binding"/>
    <property type="evidence" value="ECO:0007669"/>
    <property type="project" value="UniProtKB-KW"/>
</dbReference>
<feature type="compositionally biased region" description="Polar residues" evidence="16">
    <location>
        <begin position="1"/>
        <end position="14"/>
    </location>
</feature>
<dbReference type="PANTHER" id="PTHR30001:SF0">
    <property type="entry name" value="RIBONUCLEASE G"/>
    <property type="match status" value="1"/>
</dbReference>
<feature type="compositionally biased region" description="Basic residues" evidence="16">
    <location>
        <begin position="299"/>
        <end position="310"/>
    </location>
</feature>
<dbReference type="CDD" id="cd04453">
    <property type="entry name" value="S1_RNase_E"/>
    <property type="match status" value="1"/>
</dbReference>
<feature type="compositionally biased region" description="Basic and acidic residues" evidence="16">
    <location>
        <begin position="363"/>
        <end position="375"/>
    </location>
</feature>
<feature type="compositionally biased region" description="Basic residues" evidence="16">
    <location>
        <begin position="1211"/>
        <end position="1232"/>
    </location>
</feature>
<dbReference type="GO" id="GO:0005737">
    <property type="term" value="C:cytoplasm"/>
    <property type="evidence" value="ECO:0007669"/>
    <property type="project" value="UniProtKB-SubCell"/>
</dbReference>
<comment type="cofactor">
    <cofactor evidence="1">
        <name>Mg(2+)</name>
        <dbReference type="ChEBI" id="CHEBI:18420"/>
    </cofactor>
</comment>
<proteinExistence type="inferred from homology"/>
<evidence type="ECO:0000256" key="11">
    <source>
        <dbReference type="ARBA" id="ARBA00022842"/>
    </source>
</evidence>
<feature type="compositionally biased region" description="Low complexity" evidence="16">
    <location>
        <begin position="208"/>
        <end position="234"/>
    </location>
</feature>
<dbReference type="GO" id="GO:0008995">
    <property type="term" value="F:ribonuclease E activity"/>
    <property type="evidence" value="ECO:0007669"/>
    <property type="project" value="UniProtKB-EC"/>
</dbReference>
<feature type="compositionally biased region" description="Basic and acidic residues" evidence="16">
    <location>
        <begin position="460"/>
        <end position="483"/>
    </location>
</feature>
<evidence type="ECO:0000256" key="4">
    <source>
        <dbReference type="ARBA" id="ARBA00005522"/>
    </source>
</evidence>
<dbReference type="SUPFAM" id="SSF50249">
    <property type="entry name" value="Nucleic acid-binding proteins"/>
    <property type="match status" value="1"/>
</dbReference>
<feature type="compositionally biased region" description="Basic and acidic residues" evidence="16">
    <location>
        <begin position="1174"/>
        <end position="1210"/>
    </location>
</feature>
<feature type="compositionally biased region" description="Basic and acidic residues" evidence="16">
    <location>
        <begin position="1149"/>
        <end position="1163"/>
    </location>
</feature>
<keyword evidence="10" id="KW-0862">Zinc</keyword>
<feature type="compositionally biased region" description="Basic residues" evidence="16">
    <location>
        <begin position="19"/>
        <end position="30"/>
    </location>
</feature>
<feature type="compositionally biased region" description="Low complexity" evidence="16">
    <location>
        <begin position="350"/>
        <end position="362"/>
    </location>
</feature>
<feature type="compositionally biased region" description="Low complexity" evidence="16">
    <location>
        <begin position="1085"/>
        <end position="1115"/>
    </location>
</feature>
<dbReference type="NCBIfam" id="TIGR00757">
    <property type="entry name" value="RNaseEG"/>
    <property type="match status" value="1"/>
</dbReference>
<keyword evidence="5" id="KW-0963">Cytoplasm</keyword>
<dbReference type="PANTHER" id="PTHR30001">
    <property type="entry name" value="RIBONUCLEASE"/>
    <property type="match status" value="1"/>
</dbReference>
<feature type="compositionally biased region" description="Low complexity" evidence="16">
    <location>
        <begin position="62"/>
        <end position="78"/>
    </location>
</feature>
<dbReference type="InterPro" id="IPR003029">
    <property type="entry name" value="S1_domain"/>
</dbReference>
<dbReference type="GO" id="GO:0006397">
    <property type="term" value="P:mRNA processing"/>
    <property type="evidence" value="ECO:0007669"/>
    <property type="project" value="UniProtKB-KW"/>
</dbReference>
<feature type="domain" description="S1 motif" evidence="17">
    <location>
        <begin position="609"/>
        <end position="692"/>
    </location>
</feature>
<keyword evidence="7" id="KW-0819">tRNA processing</keyword>
<keyword evidence="6" id="KW-0507">mRNA processing</keyword>
<evidence type="ECO:0000256" key="16">
    <source>
        <dbReference type="SAM" id="MobiDB-lite"/>
    </source>
</evidence>
<dbReference type="EMBL" id="MWWU01000001">
    <property type="protein sequence ID" value="OZG56703.1"/>
    <property type="molecule type" value="Genomic_DNA"/>
</dbReference>
<evidence type="ECO:0000256" key="5">
    <source>
        <dbReference type="ARBA" id="ARBA00022490"/>
    </source>
</evidence>
<feature type="compositionally biased region" description="Basic and acidic residues" evidence="16">
    <location>
        <begin position="416"/>
        <end position="440"/>
    </location>
</feature>
<dbReference type="InterPro" id="IPR012340">
    <property type="entry name" value="NA-bd_OB-fold"/>
</dbReference>
<feature type="compositionally biased region" description="Basic and acidic residues" evidence="16">
    <location>
        <begin position="1035"/>
        <end position="1052"/>
    </location>
</feature>
<comment type="similarity">
    <text evidence="4">Belongs to the RNase E/G family.</text>
</comment>
<comment type="caution">
    <text evidence="18">The sequence shown here is derived from an EMBL/GenBank/DDBJ whole genome shotgun (WGS) entry which is preliminary data.</text>
</comment>
<keyword evidence="8" id="KW-0479">Metal-binding</keyword>
<evidence type="ECO:0000256" key="12">
    <source>
        <dbReference type="ARBA" id="ARBA00022884"/>
    </source>
</evidence>
<dbReference type="GO" id="GO:0008033">
    <property type="term" value="P:tRNA processing"/>
    <property type="evidence" value="ECO:0007669"/>
    <property type="project" value="UniProtKB-KW"/>
</dbReference>
<reference evidence="18 19" key="1">
    <citation type="journal article" date="2017" name="BMC Genomics">
        <title>Comparative genomic and phylogenomic analyses of the Bifidobacteriaceae family.</title>
        <authorList>
            <person name="Lugli G.A."/>
            <person name="Milani C."/>
            <person name="Turroni F."/>
            <person name="Duranti S."/>
            <person name="Mancabelli L."/>
            <person name="Mangifesta M."/>
            <person name="Ferrario C."/>
            <person name="Modesto M."/>
            <person name="Mattarelli P."/>
            <person name="Jiri K."/>
            <person name="van Sinderen D."/>
            <person name="Ventura M."/>
        </authorList>
    </citation>
    <scope>NUCLEOTIDE SEQUENCE [LARGE SCALE GENOMIC DNA]</scope>
    <source>
        <strain evidence="18 19">LMG 21773</strain>
    </source>
</reference>
<dbReference type="PROSITE" id="PS50126">
    <property type="entry name" value="S1"/>
    <property type="match status" value="1"/>
</dbReference>
<dbReference type="Gene3D" id="2.40.50.140">
    <property type="entry name" value="Nucleic acid-binding proteins"/>
    <property type="match status" value="1"/>
</dbReference>
<comment type="subcellular location">
    <subcellularLocation>
        <location evidence="3">Cytoplasm</location>
    </subcellularLocation>
</comment>
<keyword evidence="19" id="KW-1185">Reference proteome</keyword>
<feature type="region of interest" description="Disordered" evidence="16">
    <location>
        <begin position="1"/>
        <end position="518"/>
    </location>
</feature>
<evidence type="ECO:0000256" key="8">
    <source>
        <dbReference type="ARBA" id="ARBA00022723"/>
    </source>
</evidence>
<dbReference type="FunFam" id="2.40.50.140:FF:000066">
    <property type="entry name" value="Ribonuclease E"/>
    <property type="match status" value="1"/>
</dbReference>
<evidence type="ECO:0000256" key="9">
    <source>
        <dbReference type="ARBA" id="ARBA00022801"/>
    </source>
</evidence>
<evidence type="ECO:0000256" key="13">
    <source>
        <dbReference type="ARBA" id="ARBA00050524"/>
    </source>
</evidence>
<dbReference type="Pfam" id="PF10150">
    <property type="entry name" value="RNase_E_G"/>
    <property type="match status" value="1"/>
</dbReference>
<feature type="compositionally biased region" description="Polar residues" evidence="16">
    <location>
        <begin position="1128"/>
        <end position="1142"/>
    </location>
</feature>
<name>A0A261FCK2_9BIFI</name>
<dbReference type="GO" id="GO:0046872">
    <property type="term" value="F:metal ion binding"/>
    <property type="evidence" value="ECO:0007669"/>
    <property type="project" value="UniProtKB-KW"/>
</dbReference>
<dbReference type="GO" id="GO:0006364">
    <property type="term" value="P:rRNA processing"/>
    <property type="evidence" value="ECO:0007669"/>
    <property type="project" value="TreeGrafter"/>
</dbReference>
<feature type="compositionally biased region" description="Low complexity" evidence="16">
    <location>
        <begin position="166"/>
        <end position="178"/>
    </location>
</feature>
<evidence type="ECO:0000256" key="3">
    <source>
        <dbReference type="ARBA" id="ARBA00004496"/>
    </source>
</evidence>
<evidence type="ECO:0000313" key="18">
    <source>
        <dbReference type="EMBL" id="OZG56703.1"/>
    </source>
</evidence>
<feature type="region of interest" description="Disordered" evidence="16">
    <location>
        <begin position="1085"/>
        <end position="1326"/>
    </location>
</feature>
<protein>
    <recommendedName>
        <fullName evidence="15">Ribonuclease E</fullName>
        <ecNumber evidence="14">3.1.26.12</ecNumber>
    </recommendedName>
</protein>
<gene>
    <name evidence="18" type="ORF">AEAE_0010</name>
</gene>
<evidence type="ECO:0000256" key="7">
    <source>
        <dbReference type="ARBA" id="ARBA00022694"/>
    </source>
</evidence>
<dbReference type="EC" id="3.1.26.12" evidence="14"/>
<feature type="compositionally biased region" description="Basic and acidic residues" evidence="16">
    <location>
        <begin position="1000"/>
        <end position="1028"/>
    </location>
</feature>
<evidence type="ECO:0000256" key="10">
    <source>
        <dbReference type="ARBA" id="ARBA00022833"/>
    </source>
</evidence>
<keyword evidence="11" id="KW-0460">Magnesium</keyword>
<feature type="compositionally biased region" description="Basic and acidic residues" evidence="16">
    <location>
        <begin position="193"/>
        <end position="204"/>
    </location>
</feature>
<evidence type="ECO:0000256" key="6">
    <source>
        <dbReference type="ARBA" id="ARBA00022664"/>
    </source>
</evidence>
<feature type="compositionally biased region" description="Low complexity" evidence="16">
    <location>
        <begin position="105"/>
        <end position="121"/>
    </location>
</feature>
<dbReference type="InterPro" id="IPR004659">
    <property type="entry name" value="RNase_E/G"/>
</dbReference>
<accession>A0A261FCK2</accession>
<evidence type="ECO:0000256" key="1">
    <source>
        <dbReference type="ARBA" id="ARBA00001946"/>
    </source>
</evidence>
<feature type="compositionally biased region" description="Low complexity" evidence="16">
    <location>
        <begin position="280"/>
        <end position="290"/>
    </location>
</feature>
<feature type="compositionally biased region" description="Polar residues" evidence="16">
    <location>
        <begin position="1257"/>
        <end position="1273"/>
    </location>
</feature>
<dbReference type="Proteomes" id="UP000228976">
    <property type="component" value="Unassembled WGS sequence"/>
</dbReference>
<organism evidence="18 19">
    <name type="scientific">Aeriscardovia aeriphila</name>
    <dbReference type="NCBI Taxonomy" id="218139"/>
    <lineage>
        <taxon>Bacteria</taxon>
        <taxon>Bacillati</taxon>
        <taxon>Actinomycetota</taxon>
        <taxon>Actinomycetes</taxon>
        <taxon>Bifidobacteriales</taxon>
        <taxon>Bifidobacteriaceae</taxon>
        <taxon>Aeriscardovia</taxon>
    </lineage>
</organism>
<comment type="cofactor">
    <cofactor evidence="2">
        <name>Zn(2+)</name>
        <dbReference type="ChEBI" id="CHEBI:29105"/>
    </cofactor>
</comment>
<evidence type="ECO:0000256" key="15">
    <source>
        <dbReference type="ARBA" id="ARBA00072999"/>
    </source>
</evidence>
<feature type="compositionally biased region" description="Acidic residues" evidence="16">
    <location>
        <begin position="324"/>
        <end position="336"/>
    </location>
</feature>
<sequence length="1355" mass="150364">MSNTTESENANTPEQAPVRRTRRRAGRRVVRAAGAAGAKLPVSVTAPAHSDDDTAQAASTSVAAEQTARETAAQTVAQNAEQADRAERADQVVKQQASVKETVERAASTAGAAKEAAVAESAAEESGAEEPAAKEPEAQENPEQAQRARREAIAAVLFSDKGVSEPKLVQQVQPAVQKAKAETADKPAANKAAESKAAEGKTSEGKAATETAETAAPAVTAETAETAHNNQTRAQRTRRRLAITPTFSEPEPEQEEPHRRLTRAMSALLFQEPVLPATNASAPSAEPSPAFEEEEEAGHRRHRSRSHSSRRLNSSERAAAAEVDSIEQEIASEEEERGTRSRRRRRGAEANETAARSRAITAARDDDEHDSETAEGKSAISVSRRRKGADGENDAGNLEPNFDEERTTPTRHRRRSLEEIEARRQARRAAREQEREQRQEQEDEEDREEGVTRRRRRRSADRAASRAERNADRSADRASREERDEASESTILRTRTRNRSRRLALPEPSDSMEPLPATHAERKQAYISRIKDVKGSTRLEAKRRHRRDTRRTRSQHNLVIEQDFLARRENVDRQMIVREKGHHTQISVIEDNILVEHYVSDIQEVSTVGNIYVGRVQNVLPSMEAAFVNIGEARNGVLYAGEVNWDDTQLEGEARRIERAYHSGDPVLVQVTKDAIGHKGARLTSQVTLAGRYIVLVPSGGMTGVSRKLSSRERLRLKRIVQAVTPKDMGVIIRTAAEGASKEAVEADLKLLLERWEGIQKRYNELKDTHRPHILHSEPDVAIRVVRDIFNDDFRQLVVEGEHVYDRIHGYLEEMSPELLPRLKQWDPAEHQGADVFDQWNIDSQLRKGMERQVYLPSGGSLVIDRTEAMTTIDVNTGRFIGKGKSLEETVTRCNLEAAEEIVRQLRLRDIGGMIMIDFVDMVMEENRDLVLRRLVECLTRDRTKHQVAEVTSLGLVQMTRKRVGQGLVEAFSEECPTCHGRGFLIHDEPTIEADAFDPYEVKGGDPFEKSKGRREAQAREQRLEHGSHPSSDYQHGEFDSHSGEAERGEYESRDYFDEAQAREERKSAIPQHSSQEVKAKLAAIAAAATAASQTAKAAEAAEAGRASQAQASGEVAAGENAAHASLEITTELSSEASTAPSAQPKPASEQKHELAQKQEKAQEPAQQPAQEADDAHEAEHEQAHETDRTQGNSDQDHGDQERSDQEHSGHARRSSRTQLRGTRRAHGTRTVHRGEPQNTPTVDLNPHRGRRKAQAAVNSEQADTAARTLTTEQTKRAENAAQADHVQQQEHPAKVLPKLDLPQVKARPAQRKHRPVASQAQSDDPDTVMLAGFALKIPSRVTAEAKKEAERNEQ</sequence>
<keyword evidence="12" id="KW-0694">RNA-binding</keyword>